<accession>A0ACC2GNG7</accession>
<proteinExistence type="predicted"/>
<name>A0ACC2GNG7_DALPE</name>
<dbReference type="EMBL" id="CM055738">
    <property type="protein sequence ID" value="KAJ8005209.1"/>
    <property type="molecule type" value="Genomic_DNA"/>
</dbReference>
<gene>
    <name evidence="1" type="ORF">DPEC_G00144260</name>
</gene>
<keyword evidence="2" id="KW-1185">Reference proteome</keyword>
<evidence type="ECO:0000313" key="1">
    <source>
        <dbReference type="EMBL" id="KAJ8005209.1"/>
    </source>
</evidence>
<protein>
    <submittedName>
        <fullName evidence="1">Uncharacterized protein</fullName>
    </submittedName>
</protein>
<reference evidence="1" key="1">
    <citation type="submission" date="2021-05" db="EMBL/GenBank/DDBJ databases">
        <authorList>
            <person name="Pan Q."/>
            <person name="Jouanno E."/>
            <person name="Zahm M."/>
            <person name="Klopp C."/>
            <person name="Cabau C."/>
            <person name="Louis A."/>
            <person name="Berthelot C."/>
            <person name="Parey E."/>
            <person name="Roest Crollius H."/>
            <person name="Montfort J."/>
            <person name="Robinson-Rechavi M."/>
            <person name="Bouchez O."/>
            <person name="Lampietro C."/>
            <person name="Lopez Roques C."/>
            <person name="Donnadieu C."/>
            <person name="Postlethwait J."/>
            <person name="Bobe J."/>
            <person name="Dillon D."/>
            <person name="Chandos A."/>
            <person name="von Hippel F."/>
            <person name="Guiguen Y."/>
        </authorList>
    </citation>
    <scope>NUCLEOTIDE SEQUENCE</scope>
    <source>
        <strain evidence="1">YG-Jan2019</strain>
    </source>
</reference>
<sequence length="159" mass="18146">MQSLPDALPWMEEADASRLRRDSIFKLEFISTNPWHQALEVNASHQASTTSTASLSEPLEPTNTLWLVCTGDFDTNHIQVNGVHETVFIKTEAEELQCLMAEAPQWSTSCRHLVMEQPELTVKKEEETEERKNEKNSLCWSGLSCCFSCVLCQTKQWIK</sequence>
<dbReference type="Proteomes" id="UP001157502">
    <property type="component" value="Chromosome 11"/>
</dbReference>
<organism evidence="1 2">
    <name type="scientific">Dallia pectoralis</name>
    <name type="common">Alaska blackfish</name>
    <dbReference type="NCBI Taxonomy" id="75939"/>
    <lineage>
        <taxon>Eukaryota</taxon>
        <taxon>Metazoa</taxon>
        <taxon>Chordata</taxon>
        <taxon>Craniata</taxon>
        <taxon>Vertebrata</taxon>
        <taxon>Euteleostomi</taxon>
        <taxon>Actinopterygii</taxon>
        <taxon>Neopterygii</taxon>
        <taxon>Teleostei</taxon>
        <taxon>Protacanthopterygii</taxon>
        <taxon>Esociformes</taxon>
        <taxon>Umbridae</taxon>
        <taxon>Dallia</taxon>
    </lineage>
</organism>
<comment type="caution">
    <text evidence="1">The sequence shown here is derived from an EMBL/GenBank/DDBJ whole genome shotgun (WGS) entry which is preliminary data.</text>
</comment>
<evidence type="ECO:0000313" key="2">
    <source>
        <dbReference type="Proteomes" id="UP001157502"/>
    </source>
</evidence>